<sequence>MPLGERGHPPDALGQGQHRQPARRAQHLLGDVGPGPRGGDLAAQRLGEPGDQTAAQNPRRLPGLGGQGDALGRSGRAARVSPNPADADAAVLSACASVPIRPWPRRSAAADSARDRAVSSAPTEKAAMASSDRRVGGRSIRIAKARKRSSSAAPWSIGAMFSRISLRRGSSSGNPRPSATSTIRSRTTAGTFA</sequence>
<name>A0ABQ4B5H0_9ACTN</name>
<organism evidence="2 3">
    <name type="scientific">Actinoplanes palleronii</name>
    <dbReference type="NCBI Taxonomy" id="113570"/>
    <lineage>
        <taxon>Bacteria</taxon>
        <taxon>Bacillati</taxon>
        <taxon>Actinomycetota</taxon>
        <taxon>Actinomycetes</taxon>
        <taxon>Micromonosporales</taxon>
        <taxon>Micromonosporaceae</taxon>
        <taxon>Actinoplanes</taxon>
    </lineage>
</organism>
<protein>
    <submittedName>
        <fullName evidence="2">Uncharacterized protein</fullName>
    </submittedName>
</protein>
<evidence type="ECO:0000256" key="1">
    <source>
        <dbReference type="SAM" id="MobiDB-lite"/>
    </source>
</evidence>
<feature type="region of interest" description="Disordered" evidence="1">
    <location>
        <begin position="1"/>
        <end position="84"/>
    </location>
</feature>
<gene>
    <name evidence="2" type="ORF">Apa02nite_020060</name>
</gene>
<reference evidence="2 3" key="1">
    <citation type="submission" date="2021-01" db="EMBL/GenBank/DDBJ databases">
        <title>Whole genome shotgun sequence of Actinoplanes palleronii NBRC 14916.</title>
        <authorList>
            <person name="Komaki H."/>
            <person name="Tamura T."/>
        </authorList>
    </citation>
    <scope>NUCLEOTIDE SEQUENCE [LARGE SCALE GENOMIC DNA]</scope>
    <source>
        <strain evidence="2 3">NBRC 14916</strain>
    </source>
</reference>
<feature type="compositionally biased region" description="Low complexity" evidence="1">
    <location>
        <begin position="162"/>
        <end position="193"/>
    </location>
</feature>
<dbReference type="Proteomes" id="UP000624709">
    <property type="component" value="Unassembled WGS sequence"/>
</dbReference>
<accession>A0ABQ4B5H0</accession>
<proteinExistence type="predicted"/>
<evidence type="ECO:0000313" key="3">
    <source>
        <dbReference type="Proteomes" id="UP000624709"/>
    </source>
</evidence>
<feature type="region of interest" description="Disordered" evidence="1">
    <location>
        <begin position="104"/>
        <end position="193"/>
    </location>
</feature>
<dbReference type="EMBL" id="BOMS01000026">
    <property type="protein sequence ID" value="GIE65898.1"/>
    <property type="molecule type" value="Genomic_DNA"/>
</dbReference>
<comment type="caution">
    <text evidence="2">The sequence shown here is derived from an EMBL/GenBank/DDBJ whole genome shotgun (WGS) entry which is preliminary data.</text>
</comment>
<evidence type="ECO:0000313" key="2">
    <source>
        <dbReference type="EMBL" id="GIE65898.1"/>
    </source>
</evidence>
<keyword evidence="3" id="KW-1185">Reference proteome</keyword>